<keyword evidence="5" id="KW-1185">Reference proteome</keyword>
<dbReference type="OrthoDB" id="9790355at2"/>
<dbReference type="InterPro" id="IPR051257">
    <property type="entry name" value="Diverse_CBS-Domain"/>
</dbReference>
<dbReference type="Gene3D" id="3.10.580.10">
    <property type="entry name" value="CBS-domain"/>
    <property type="match status" value="1"/>
</dbReference>
<evidence type="ECO:0000313" key="5">
    <source>
        <dbReference type="Proteomes" id="UP000244906"/>
    </source>
</evidence>
<dbReference type="SMART" id="SM00116">
    <property type="entry name" value="CBS"/>
    <property type="match status" value="2"/>
</dbReference>
<dbReference type="Pfam" id="PF00571">
    <property type="entry name" value="CBS"/>
    <property type="match status" value="2"/>
</dbReference>
<evidence type="ECO:0000256" key="1">
    <source>
        <dbReference type="ARBA" id="ARBA00023122"/>
    </source>
</evidence>
<reference evidence="4 5" key="1">
    <citation type="submission" date="2018-04" db="EMBL/GenBank/DDBJ databases">
        <title>Thalassorhabdus spongiae gen. nov., sp. nov., isolated from a marine sponge in South-West Iceland.</title>
        <authorList>
            <person name="Knobloch S."/>
            <person name="Daussin A."/>
            <person name="Johannsson R."/>
            <person name="Marteinsson V.T."/>
        </authorList>
    </citation>
    <scope>NUCLEOTIDE SEQUENCE [LARGE SCALE GENOMIC DNA]</scope>
    <source>
        <strain evidence="4 5">Hp12</strain>
    </source>
</reference>
<feature type="domain" description="CBS" evidence="3">
    <location>
        <begin position="8"/>
        <end position="64"/>
    </location>
</feature>
<dbReference type="SUPFAM" id="SSF54631">
    <property type="entry name" value="CBS-domain pair"/>
    <property type="match status" value="1"/>
</dbReference>
<organism evidence="4 5">
    <name type="scientific">Pelagibaculum spongiae</name>
    <dbReference type="NCBI Taxonomy" id="2080658"/>
    <lineage>
        <taxon>Bacteria</taxon>
        <taxon>Pseudomonadati</taxon>
        <taxon>Pseudomonadota</taxon>
        <taxon>Gammaproteobacteria</taxon>
        <taxon>Oceanospirillales</taxon>
        <taxon>Pelagibaculum</taxon>
    </lineage>
</organism>
<comment type="caution">
    <text evidence="4">The sequence shown here is derived from an EMBL/GenBank/DDBJ whole genome shotgun (WGS) entry which is preliminary data.</text>
</comment>
<feature type="domain" description="CBS" evidence="3">
    <location>
        <begin position="75"/>
        <end position="134"/>
    </location>
</feature>
<protein>
    <recommendedName>
        <fullName evidence="3">CBS domain-containing protein</fullName>
    </recommendedName>
</protein>
<dbReference type="Proteomes" id="UP000244906">
    <property type="component" value="Unassembled WGS sequence"/>
</dbReference>
<gene>
    <name evidence="4" type="ORF">DC094_20295</name>
</gene>
<dbReference type="InterPro" id="IPR000644">
    <property type="entry name" value="CBS_dom"/>
</dbReference>
<sequence length="134" mass="14671">MSQVKSIMTHPSPVLHVQDTLSDAVSAFAKHNVSGLPVLDGEDKLVGFVSEQDLIRQAIEDAYYCSQKAQVQDVMTSDVKVTAPTDEVFELGRQVINSRLRVFPVVDEGKLVGLVDRQQILNALMVMANQCSAV</sequence>
<name>A0A2V1GVN0_9GAMM</name>
<evidence type="ECO:0000313" key="4">
    <source>
        <dbReference type="EMBL" id="PVZ63871.1"/>
    </source>
</evidence>
<dbReference type="RefSeq" id="WP_116688956.1">
    <property type="nucleotide sequence ID" value="NZ_CAWNYD010000014.1"/>
</dbReference>
<dbReference type="PANTHER" id="PTHR43080">
    <property type="entry name" value="CBS DOMAIN-CONTAINING PROTEIN CBSX3, MITOCHONDRIAL"/>
    <property type="match status" value="1"/>
</dbReference>
<dbReference type="PROSITE" id="PS51371">
    <property type="entry name" value="CBS"/>
    <property type="match status" value="2"/>
</dbReference>
<proteinExistence type="predicted"/>
<evidence type="ECO:0000259" key="3">
    <source>
        <dbReference type="PROSITE" id="PS51371"/>
    </source>
</evidence>
<dbReference type="EMBL" id="QDDL01000014">
    <property type="protein sequence ID" value="PVZ63871.1"/>
    <property type="molecule type" value="Genomic_DNA"/>
</dbReference>
<dbReference type="PANTHER" id="PTHR43080:SF2">
    <property type="entry name" value="CBS DOMAIN-CONTAINING PROTEIN"/>
    <property type="match status" value="1"/>
</dbReference>
<evidence type="ECO:0000256" key="2">
    <source>
        <dbReference type="PROSITE-ProRule" id="PRU00703"/>
    </source>
</evidence>
<dbReference type="InterPro" id="IPR046342">
    <property type="entry name" value="CBS_dom_sf"/>
</dbReference>
<dbReference type="AlphaFoldDB" id="A0A2V1GVN0"/>
<accession>A0A2V1GVN0</accession>
<keyword evidence="1 2" id="KW-0129">CBS domain</keyword>